<feature type="compositionally biased region" description="Polar residues" evidence="5">
    <location>
        <begin position="429"/>
        <end position="438"/>
    </location>
</feature>
<feature type="signal peptide" evidence="7">
    <location>
        <begin position="1"/>
        <end position="18"/>
    </location>
</feature>
<dbReference type="InterPro" id="IPR034164">
    <property type="entry name" value="Pepsin-like_dom"/>
</dbReference>
<evidence type="ECO:0000313" key="10">
    <source>
        <dbReference type="Proteomes" id="UP000383932"/>
    </source>
</evidence>
<feature type="region of interest" description="Disordered" evidence="5">
    <location>
        <begin position="422"/>
        <end position="450"/>
    </location>
</feature>
<keyword evidence="7" id="KW-0732">Signal</keyword>
<name>A0A5N5QXF1_9AGAM</name>
<protein>
    <submittedName>
        <fullName evidence="9">Eukaryotic aspartyl protease</fullName>
    </submittedName>
</protein>
<dbReference type="Proteomes" id="UP000383932">
    <property type="component" value="Unassembled WGS sequence"/>
</dbReference>
<accession>A0A5N5QXF1</accession>
<dbReference type="SUPFAM" id="SSF50630">
    <property type="entry name" value="Acid proteases"/>
    <property type="match status" value="1"/>
</dbReference>
<dbReference type="GO" id="GO:0006508">
    <property type="term" value="P:proteolysis"/>
    <property type="evidence" value="ECO:0007669"/>
    <property type="project" value="UniProtKB-KW"/>
</dbReference>
<evidence type="ECO:0000313" key="9">
    <source>
        <dbReference type="EMBL" id="KAB5596289.1"/>
    </source>
</evidence>
<reference evidence="9 10" key="1">
    <citation type="journal article" date="2019" name="Fungal Biol. Biotechnol.">
        <title>Draft genome sequence of fastidious pathogen Ceratobasidium theobromae, which causes vascular-streak dieback in Theobroma cacao.</title>
        <authorList>
            <person name="Ali S.S."/>
            <person name="Asman A."/>
            <person name="Shao J."/>
            <person name="Firmansyah A.P."/>
            <person name="Susilo A.W."/>
            <person name="Rosmana A."/>
            <person name="McMahon P."/>
            <person name="Junaid M."/>
            <person name="Guest D."/>
            <person name="Kheng T.Y."/>
            <person name="Meinhardt L.W."/>
            <person name="Bailey B.A."/>
        </authorList>
    </citation>
    <scope>NUCLEOTIDE SEQUENCE [LARGE SCALE GENOMIC DNA]</scope>
    <source>
        <strain evidence="9 10">CT2</strain>
    </source>
</reference>
<feature type="active site" evidence="3">
    <location>
        <position position="89"/>
    </location>
</feature>
<evidence type="ECO:0000256" key="3">
    <source>
        <dbReference type="PIRSR" id="PIRSR601461-1"/>
    </source>
</evidence>
<keyword evidence="6" id="KW-0812">Transmembrane</keyword>
<dbReference type="PROSITE" id="PS00141">
    <property type="entry name" value="ASP_PROTEASE"/>
    <property type="match status" value="1"/>
</dbReference>
<organism evidence="9 10">
    <name type="scientific">Ceratobasidium theobromae</name>
    <dbReference type="NCBI Taxonomy" id="1582974"/>
    <lineage>
        <taxon>Eukaryota</taxon>
        <taxon>Fungi</taxon>
        <taxon>Dikarya</taxon>
        <taxon>Basidiomycota</taxon>
        <taxon>Agaricomycotina</taxon>
        <taxon>Agaricomycetes</taxon>
        <taxon>Cantharellales</taxon>
        <taxon>Ceratobasidiaceae</taxon>
        <taxon>Ceratobasidium</taxon>
    </lineage>
</organism>
<dbReference type="OrthoDB" id="2747330at2759"/>
<gene>
    <name evidence="9" type="ORF">CTheo_274</name>
</gene>
<comment type="similarity">
    <text evidence="1 4">Belongs to the peptidase A1 family.</text>
</comment>
<dbReference type="InterPro" id="IPR021109">
    <property type="entry name" value="Peptidase_aspartic_dom_sf"/>
</dbReference>
<feature type="transmembrane region" description="Helical" evidence="6">
    <location>
        <begin position="466"/>
        <end position="490"/>
    </location>
</feature>
<keyword evidence="2 4" id="KW-0064">Aspartyl protease</keyword>
<feature type="domain" description="Peptidase A1" evidence="8">
    <location>
        <begin position="73"/>
        <end position="397"/>
    </location>
</feature>
<feature type="chain" id="PRO_5024401219" evidence="7">
    <location>
        <begin position="19"/>
        <end position="534"/>
    </location>
</feature>
<evidence type="ECO:0000256" key="1">
    <source>
        <dbReference type="ARBA" id="ARBA00007447"/>
    </source>
</evidence>
<dbReference type="PRINTS" id="PR00792">
    <property type="entry name" value="PEPSIN"/>
</dbReference>
<dbReference type="InterPro" id="IPR033121">
    <property type="entry name" value="PEPTIDASE_A1"/>
</dbReference>
<dbReference type="Pfam" id="PF00026">
    <property type="entry name" value="Asp"/>
    <property type="match status" value="1"/>
</dbReference>
<proteinExistence type="inferred from homology"/>
<comment type="caution">
    <text evidence="9">The sequence shown here is derived from an EMBL/GenBank/DDBJ whole genome shotgun (WGS) entry which is preliminary data.</text>
</comment>
<dbReference type="PANTHER" id="PTHR47966">
    <property type="entry name" value="BETA-SITE APP-CLEAVING ENZYME, ISOFORM A-RELATED"/>
    <property type="match status" value="1"/>
</dbReference>
<evidence type="ECO:0000256" key="5">
    <source>
        <dbReference type="SAM" id="MobiDB-lite"/>
    </source>
</evidence>
<evidence type="ECO:0000256" key="2">
    <source>
        <dbReference type="ARBA" id="ARBA00022750"/>
    </source>
</evidence>
<keyword evidence="4 9" id="KW-0645">Protease</keyword>
<dbReference type="Gene3D" id="2.40.70.10">
    <property type="entry name" value="Acid Proteases"/>
    <property type="match status" value="2"/>
</dbReference>
<evidence type="ECO:0000256" key="6">
    <source>
        <dbReference type="SAM" id="Phobius"/>
    </source>
</evidence>
<dbReference type="InterPro" id="IPR001969">
    <property type="entry name" value="Aspartic_peptidase_AS"/>
</dbReference>
<keyword evidence="4" id="KW-0378">Hydrolase</keyword>
<dbReference type="EMBL" id="SSOP01000002">
    <property type="protein sequence ID" value="KAB5596289.1"/>
    <property type="molecule type" value="Genomic_DNA"/>
</dbReference>
<feature type="region of interest" description="Disordered" evidence="5">
    <location>
        <begin position="498"/>
        <end position="534"/>
    </location>
</feature>
<feature type="active site" evidence="3">
    <location>
        <position position="284"/>
    </location>
</feature>
<dbReference type="PANTHER" id="PTHR47966:SF51">
    <property type="entry name" value="BETA-SITE APP-CLEAVING ENZYME, ISOFORM A-RELATED"/>
    <property type="match status" value="1"/>
</dbReference>
<dbReference type="PROSITE" id="PS51767">
    <property type="entry name" value="PEPTIDASE_A1"/>
    <property type="match status" value="1"/>
</dbReference>
<evidence type="ECO:0000259" key="8">
    <source>
        <dbReference type="PROSITE" id="PS51767"/>
    </source>
</evidence>
<keyword evidence="10" id="KW-1185">Reference proteome</keyword>
<keyword evidence="6" id="KW-1133">Transmembrane helix</keyword>
<feature type="compositionally biased region" description="Low complexity" evidence="5">
    <location>
        <begin position="439"/>
        <end position="450"/>
    </location>
</feature>
<dbReference type="AlphaFoldDB" id="A0A5N5QXF1"/>
<sequence>MILARFTIALLWPFIVRALQTPTSGMSARDFIRRRGAPLTVMRREKSRASSTVYAATSGGNDNDLSSVRDIVYLTSVSIAGKGYQVQIDTGSSDLWVRTDNITGAQVSNLSGNITYGIGWAAGSVAQASVSFAGFNISSQAFMMATAANNPILNWGAEGLLGLGLNSLSTVDSIVSRTGASWGRTLLYNIFSQSPKTPNFIAFLLQRSEHKSGNSSEGSFTIGELEPEFEAAINATEAIPTWPPSKPTRWTILVDGYDTTGAVSHTFKSKVPGVATGSAVALLDSGTSYSYASEEFCKSLYSSVPGATFSSALGQWVVPCNQEVNVGLIIGGRRFPVHPLDIIAPSLTGSDNATCYGTFIPQTFAAGAGEFDLLLGDMFLRNVYSVYDLGDFVDDQATVMGDPYIKLLSITNATTASAEFHQVRGGSPSDANRISNAQSPSGYTSSSSMISTSSDKLDRLIRYAEALLGLLAISVLLLLSAFGAIVYYVFFRRRRDGPNRTSPDESGFSGLGLGNLRSPGPVYQPVPSTRHSMP</sequence>
<dbReference type="InterPro" id="IPR001461">
    <property type="entry name" value="Aspartic_peptidase_A1"/>
</dbReference>
<dbReference type="CDD" id="cd05471">
    <property type="entry name" value="pepsin_like"/>
    <property type="match status" value="1"/>
</dbReference>
<dbReference type="GO" id="GO:0004190">
    <property type="term" value="F:aspartic-type endopeptidase activity"/>
    <property type="evidence" value="ECO:0007669"/>
    <property type="project" value="UniProtKB-KW"/>
</dbReference>
<keyword evidence="6" id="KW-0472">Membrane</keyword>
<evidence type="ECO:0000256" key="4">
    <source>
        <dbReference type="RuleBase" id="RU000454"/>
    </source>
</evidence>
<evidence type="ECO:0000256" key="7">
    <source>
        <dbReference type="SAM" id="SignalP"/>
    </source>
</evidence>